<dbReference type="Proteomes" id="UP001595621">
    <property type="component" value="Unassembled WGS sequence"/>
</dbReference>
<dbReference type="Pfam" id="PF25917">
    <property type="entry name" value="BSH_RND"/>
    <property type="match status" value="1"/>
</dbReference>
<reference evidence="6" key="1">
    <citation type="journal article" date="2019" name="Int. J. Syst. Evol. Microbiol.">
        <title>The Global Catalogue of Microorganisms (GCM) 10K type strain sequencing project: providing services to taxonomists for standard genome sequencing and annotation.</title>
        <authorList>
            <consortium name="The Broad Institute Genomics Platform"/>
            <consortium name="The Broad Institute Genome Sequencing Center for Infectious Disease"/>
            <person name="Wu L."/>
            <person name="Ma J."/>
        </authorList>
    </citation>
    <scope>NUCLEOTIDE SEQUENCE [LARGE SCALE GENOMIC DNA]</scope>
    <source>
        <strain evidence="6">KCTC 52277</strain>
    </source>
</reference>
<dbReference type="InterPro" id="IPR058625">
    <property type="entry name" value="MdtA-like_BSH"/>
</dbReference>
<comment type="similarity">
    <text evidence="1">Belongs to the membrane fusion protein (MFP) (TC 8.A.1) family.</text>
</comment>
<dbReference type="RefSeq" id="WP_248936252.1">
    <property type="nucleotide sequence ID" value="NZ_JAKILF010000004.1"/>
</dbReference>
<feature type="coiled-coil region" evidence="2">
    <location>
        <begin position="178"/>
        <end position="232"/>
    </location>
</feature>
<dbReference type="PANTHER" id="PTHR30386">
    <property type="entry name" value="MEMBRANE FUSION SUBUNIT OF EMRAB-TOLC MULTIDRUG EFFLUX PUMP"/>
    <property type="match status" value="1"/>
</dbReference>
<keyword evidence="3" id="KW-0472">Membrane</keyword>
<keyword evidence="3" id="KW-1133">Transmembrane helix</keyword>
<sequence>MKVVYQSSPKSTQPAVDKGQQIKYAQAKRTGYKLRWYLLLAMVIAPALLVIWFMSKPLLFISAPGLITTEPMPIRTPLSGNIQTLEVKVGQPVKQGQTLISISQAANQAVIADLEQRRHQLDTLNSEEEQAVIAQLQKKVDVAREGLKKQGKLLKDFNKYMEQKLIPVSDTIATVRYYTEAEMDLEQARADLLSELQKQKIEKYTGPLAKLKAEYDLELTKLKAQANQLNIRSPDNARVTQVEVQKGEYVGADTTLMWLQGRSAPVVIAYLDPKYLDYVHLGQQASIILPNGDKFTAEIKEPTELVSKLPKQLSGPFDGEQAVMKVILTPSEPLKVNIEGMPVKVEFDYLWLADLKNKLAKSPTTSL</sequence>
<evidence type="ECO:0000313" key="6">
    <source>
        <dbReference type="Proteomes" id="UP001595621"/>
    </source>
</evidence>
<feature type="transmembrane region" description="Helical" evidence="3">
    <location>
        <begin position="36"/>
        <end position="54"/>
    </location>
</feature>
<dbReference type="Gene3D" id="1.10.287.470">
    <property type="entry name" value="Helix hairpin bin"/>
    <property type="match status" value="1"/>
</dbReference>
<accession>A0ABV7GJX4</accession>
<dbReference type="EMBL" id="JBHRTD010000017">
    <property type="protein sequence ID" value="MFC3139751.1"/>
    <property type="molecule type" value="Genomic_DNA"/>
</dbReference>
<keyword evidence="6" id="KW-1185">Reference proteome</keyword>
<evidence type="ECO:0000313" key="5">
    <source>
        <dbReference type="EMBL" id="MFC3139751.1"/>
    </source>
</evidence>
<dbReference type="InterPro" id="IPR050739">
    <property type="entry name" value="MFP"/>
</dbReference>
<organism evidence="5 6">
    <name type="scientific">Shewanella submarina</name>
    <dbReference type="NCBI Taxonomy" id="2016376"/>
    <lineage>
        <taxon>Bacteria</taxon>
        <taxon>Pseudomonadati</taxon>
        <taxon>Pseudomonadota</taxon>
        <taxon>Gammaproteobacteria</taxon>
        <taxon>Alteromonadales</taxon>
        <taxon>Shewanellaceae</taxon>
        <taxon>Shewanella</taxon>
    </lineage>
</organism>
<evidence type="ECO:0000259" key="4">
    <source>
        <dbReference type="Pfam" id="PF25917"/>
    </source>
</evidence>
<dbReference type="Gene3D" id="2.40.50.100">
    <property type="match status" value="1"/>
</dbReference>
<dbReference type="PANTHER" id="PTHR30386:SF28">
    <property type="entry name" value="EXPORTED PROTEIN"/>
    <property type="match status" value="1"/>
</dbReference>
<protein>
    <submittedName>
        <fullName evidence="5">HlyD family secretion protein</fullName>
    </submittedName>
</protein>
<feature type="domain" description="Multidrug resistance protein MdtA-like barrel-sandwich hybrid" evidence="4">
    <location>
        <begin position="74"/>
        <end position="255"/>
    </location>
</feature>
<gene>
    <name evidence="5" type="ORF">ACFOE0_16410</name>
</gene>
<evidence type="ECO:0000256" key="1">
    <source>
        <dbReference type="ARBA" id="ARBA00009477"/>
    </source>
</evidence>
<evidence type="ECO:0000256" key="3">
    <source>
        <dbReference type="SAM" id="Phobius"/>
    </source>
</evidence>
<keyword evidence="3" id="KW-0812">Transmembrane</keyword>
<proteinExistence type="inferred from homology"/>
<comment type="caution">
    <text evidence="5">The sequence shown here is derived from an EMBL/GenBank/DDBJ whole genome shotgun (WGS) entry which is preliminary data.</text>
</comment>
<evidence type="ECO:0000256" key="2">
    <source>
        <dbReference type="SAM" id="Coils"/>
    </source>
</evidence>
<name>A0ABV7GJX4_9GAMM</name>
<keyword evidence="2" id="KW-0175">Coiled coil</keyword>